<dbReference type="PANTHER" id="PTHR33619">
    <property type="entry name" value="POLYSACCHARIDE EXPORT PROTEIN GFCE-RELATED"/>
    <property type="match status" value="1"/>
</dbReference>
<keyword evidence="1 2" id="KW-0732">Signal</keyword>
<evidence type="ECO:0000313" key="5">
    <source>
        <dbReference type="EMBL" id="GAA5186446.1"/>
    </source>
</evidence>
<reference evidence="6" key="1">
    <citation type="journal article" date="2019" name="Int. J. Syst. Evol. Microbiol.">
        <title>The Global Catalogue of Microorganisms (GCM) 10K type strain sequencing project: providing services to taxonomists for standard genome sequencing and annotation.</title>
        <authorList>
            <consortium name="The Broad Institute Genomics Platform"/>
            <consortium name="The Broad Institute Genome Sequencing Center for Infectious Disease"/>
            <person name="Wu L."/>
            <person name="Ma J."/>
        </authorList>
    </citation>
    <scope>NUCLEOTIDE SEQUENCE [LARGE SCALE GENOMIC DNA]</scope>
    <source>
        <strain evidence="6">JCM 18720</strain>
    </source>
</reference>
<sequence>MKKRFKRLTSLLITLPLLLSQVVHAMPAPSPEMIEQFKRLPASEQQRLARQFGIDPALINAYLGSGGGGSARSNYQEPAQPLLTPRGGPELPFFEFEQDAEPFDDGQLRPYGYELFEGEPSTYAPVSDVPVPANYVLGPGDELRIHLYGKETETHRVIINRNGSIDLPQLGPIHVAGLTFSEMRDLLKTSAKEQLIGRKANITMGELRSIRIFVAGEAYRPGSYTVSALSTASHALTMAGGLREIGSLRNIQIRRDGELVGQFDAYDLLMRGDASGDLRLQSGDVVFVPTVNATVAVEGDVRRPAIYELAGGETMADILAMAGGTLPGAYPSASVVERFNRRHQRSIVNVDLTANAGKSMRAQDGDRLQVRSSSDELDGAVTLVGAVARPGNYQWQDGMRVSNILRSLSADLTWNSDIGYALIVRERNVRGDIEVQGFDLAEAIRHPGSVEDLMLMPRDKILVFNDRDEALDRRELGKLFEELSEEQSLQASARVNTDEAAIGLDKLSERTTLAERKEVAGVAVQDDGGSDSAKAKNSEDLKYRILTALFQHDVLIEMSSQLTRRELLFPVLAKLNGQARFDQGVKVVAIDGEVANPGLYPLVEGAKVSDLIALAGGLKESAYLDQAELSRTLSNDLSGTSIHHLSIRLNELLAGDGSVDIALQSRDRLNVFAKPDWQNTPTVEIRGEVRFPGIYAIHKGETLADVITRAGGFTEYAYPYGGVFTRESVRRQEQLEIQRVVMGLRKELANRTLSEAGSYASVADTNAMLAQLEKLKATGRMVVDFNAIQAKDAEHNLIAEGGDLIYIPPMRQTIAVMGEVQHPASHRFDGRMTVKDYVKLSGGSTRRADTSRMYVVRADGSVMIPKSSFWFGGKQTLRAGDTIIMPLDTAYKDNLTLWSQVTGIIYNTAVAISALNII</sequence>
<comment type="caution">
    <text evidence="5">The sequence shown here is derived from an EMBL/GenBank/DDBJ whole genome shotgun (WGS) entry which is preliminary data.</text>
</comment>
<feature type="domain" description="Polysaccharide export protein N-terminal" evidence="3">
    <location>
        <begin position="130"/>
        <end position="193"/>
    </location>
</feature>
<feature type="domain" description="Soluble ligand binding" evidence="4">
    <location>
        <begin position="212"/>
        <end position="260"/>
    </location>
</feature>
<evidence type="ECO:0000256" key="1">
    <source>
        <dbReference type="ARBA" id="ARBA00022729"/>
    </source>
</evidence>
<dbReference type="Pfam" id="PF02563">
    <property type="entry name" value="Poly_export"/>
    <property type="match status" value="1"/>
</dbReference>
<dbReference type="RefSeq" id="WP_345315165.1">
    <property type="nucleotide sequence ID" value="NZ_BAABLF010000001.1"/>
</dbReference>
<dbReference type="EMBL" id="BAABLF010000001">
    <property type="protein sequence ID" value="GAA5186446.1"/>
    <property type="molecule type" value="Genomic_DNA"/>
</dbReference>
<evidence type="ECO:0000259" key="3">
    <source>
        <dbReference type="Pfam" id="PF02563"/>
    </source>
</evidence>
<feature type="chain" id="PRO_5046421197" evidence="2">
    <location>
        <begin position="26"/>
        <end position="918"/>
    </location>
</feature>
<evidence type="ECO:0000313" key="6">
    <source>
        <dbReference type="Proteomes" id="UP001501600"/>
    </source>
</evidence>
<evidence type="ECO:0000259" key="4">
    <source>
        <dbReference type="Pfam" id="PF10531"/>
    </source>
</evidence>
<dbReference type="Proteomes" id="UP001501600">
    <property type="component" value="Unassembled WGS sequence"/>
</dbReference>
<dbReference type="Gene3D" id="3.10.560.10">
    <property type="entry name" value="Outer membrane lipoprotein wza domain like"/>
    <property type="match status" value="6"/>
</dbReference>
<name>A0ABP9RUW2_9GAMM</name>
<evidence type="ECO:0000256" key="2">
    <source>
        <dbReference type="SAM" id="SignalP"/>
    </source>
</evidence>
<dbReference type="InterPro" id="IPR003715">
    <property type="entry name" value="Poly_export_N"/>
</dbReference>
<gene>
    <name evidence="5" type="ORF">GCM10025772_01990</name>
</gene>
<feature type="domain" description="Soluble ligand binding" evidence="4">
    <location>
        <begin position="587"/>
        <end position="639"/>
    </location>
</feature>
<dbReference type="InterPro" id="IPR049712">
    <property type="entry name" value="Poly_export"/>
</dbReference>
<dbReference type="InterPro" id="IPR019554">
    <property type="entry name" value="Soluble_ligand-bd"/>
</dbReference>
<feature type="domain" description="Soluble ligand binding" evidence="4">
    <location>
        <begin position="814"/>
        <end position="863"/>
    </location>
</feature>
<dbReference type="PANTHER" id="PTHR33619:SF3">
    <property type="entry name" value="POLYSACCHARIDE EXPORT PROTEIN GFCE-RELATED"/>
    <property type="match status" value="1"/>
</dbReference>
<feature type="domain" description="Soluble ligand binding" evidence="4">
    <location>
        <begin position="381"/>
        <end position="405"/>
    </location>
</feature>
<accession>A0ABP9RUW2</accession>
<feature type="domain" description="Soluble ligand binding" evidence="4">
    <location>
        <begin position="683"/>
        <end position="718"/>
    </location>
</feature>
<organism evidence="5 6">
    <name type="scientific">Ferrimonas gelatinilytica</name>
    <dbReference type="NCBI Taxonomy" id="1255257"/>
    <lineage>
        <taxon>Bacteria</taxon>
        <taxon>Pseudomonadati</taxon>
        <taxon>Pseudomonadota</taxon>
        <taxon>Gammaproteobacteria</taxon>
        <taxon>Alteromonadales</taxon>
        <taxon>Ferrimonadaceae</taxon>
        <taxon>Ferrimonas</taxon>
    </lineage>
</organism>
<keyword evidence="6" id="KW-1185">Reference proteome</keyword>
<feature type="domain" description="Soluble ligand binding" evidence="4">
    <location>
        <begin position="295"/>
        <end position="345"/>
    </location>
</feature>
<protein>
    <submittedName>
        <fullName evidence="5">SLBB domain-containing protein</fullName>
    </submittedName>
</protein>
<dbReference type="Gene3D" id="3.30.1950.10">
    <property type="entry name" value="wza like domain"/>
    <property type="match status" value="1"/>
</dbReference>
<dbReference type="Pfam" id="PF10531">
    <property type="entry name" value="SLBB"/>
    <property type="match status" value="6"/>
</dbReference>
<proteinExistence type="predicted"/>
<feature type="signal peptide" evidence="2">
    <location>
        <begin position="1"/>
        <end position="25"/>
    </location>
</feature>